<proteinExistence type="predicted"/>
<reference evidence="3" key="1">
    <citation type="submission" date="2021-02" db="EMBL/GenBank/DDBJ databases">
        <title>First Annotated Genome of the Yellow-green Alga Tribonema minus.</title>
        <authorList>
            <person name="Mahan K.M."/>
        </authorList>
    </citation>
    <scope>NUCLEOTIDE SEQUENCE</scope>
    <source>
        <strain evidence="3">UTEX B ZZ1240</strain>
    </source>
</reference>
<comment type="caution">
    <text evidence="3">The sequence shown here is derived from an EMBL/GenBank/DDBJ whole genome shotgun (WGS) entry which is preliminary data.</text>
</comment>
<dbReference type="AlphaFoldDB" id="A0A835YI24"/>
<dbReference type="Proteomes" id="UP000664859">
    <property type="component" value="Unassembled WGS sequence"/>
</dbReference>
<evidence type="ECO:0000256" key="1">
    <source>
        <dbReference type="SAM" id="MobiDB-lite"/>
    </source>
</evidence>
<feature type="compositionally biased region" description="Low complexity" evidence="1">
    <location>
        <begin position="353"/>
        <end position="363"/>
    </location>
</feature>
<name>A0A835YI24_9STRA</name>
<evidence type="ECO:0000256" key="2">
    <source>
        <dbReference type="SAM" id="Phobius"/>
    </source>
</evidence>
<sequence>MTTPETTDGARPSKVPEQGSKLSTLLVPMVTLKRGEDVGLSDALNASWPPAQVDPRYSCRANLAFIALMALFLAAAAWTVSEAFLGRDSPPVSFSRDIASTSFEMPYWTVCRPAGPRFWDPKSTFEWDIGCAVIDDADGARVCTFTETDITGASGDACRVVKVNELSGNEVRAACADITGGGNDACQVVKVKEVIAVNEPALYSSRSGRVIAVNEPALFLKVGIVNAEDPYDWVTAYLTDYEPQNGVDWDTIGQAYEFGWYKLGNAFTAKLTKQNVKTLRTKDNRLRVAYDRSTSYSLTTTYQGDAKDQVAAYAGTLGDRRRRNLLAPAAAALPPPAAVDAAGAATLALPHGAAAHQKAAAPQELPREGAHEAERALPQDGGALLHEGGALLRDAAAPSRELDHLGAAGGGAAAAATTDLPWLVMYMRTNGLGVDQLEEMDPVQYFSLLGSIAGFFGYFLLAFSLLFGGAITANMKALEDLRIREILRQERGAGVGATARICSSAQLEDGGGSARQVEFA</sequence>
<feature type="transmembrane region" description="Helical" evidence="2">
    <location>
        <begin position="61"/>
        <end position="80"/>
    </location>
</feature>
<keyword evidence="2" id="KW-0472">Membrane</keyword>
<keyword evidence="2" id="KW-1133">Transmembrane helix</keyword>
<feature type="region of interest" description="Disordered" evidence="1">
    <location>
        <begin position="353"/>
        <end position="372"/>
    </location>
</feature>
<evidence type="ECO:0000313" key="3">
    <source>
        <dbReference type="EMBL" id="KAG5175545.1"/>
    </source>
</evidence>
<dbReference type="EMBL" id="JAFCMP010000548">
    <property type="protein sequence ID" value="KAG5175545.1"/>
    <property type="molecule type" value="Genomic_DNA"/>
</dbReference>
<organism evidence="3 4">
    <name type="scientific">Tribonema minus</name>
    <dbReference type="NCBI Taxonomy" id="303371"/>
    <lineage>
        <taxon>Eukaryota</taxon>
        <taxon>Sar</taxon>
        <taxon>Stramenopiles</taxon>
        <taxon>Ochrophyta</taxon>
        <taxon>PX clade</taxon>
        <taxon>Xanthophyceae</taxon>
        <taxon>Tribonematales</taxon>
        <taxon>Tribonemataceae</taxon>
        <taxon>Tribonema</taxon>
    </lineage>
</organism>
<accession>A0A835YI24</accession>
<keyword evidence="4" id="KW-1185">Reference proteome</keyword>
<keyword evidence="2" id="KW-0812">Transmembrane</keyword>
<protein>
    <submittedName>
        <fullName evidence="3">Uncharacterized protein</fullName>
    </submittedName>
</protein>
<evidence type="ECO:0000313" key="4">
    <source>
        <dbReference type="Proteomes" id="UP000664859"/>
    </source>
</evidence>
<gene>
    <name evidence="3" type="ORF">JKP88DRAFT_283495</name>
</gene>
<feature type="transmembrane region" description="Helical" evidence="2">
    <location>
        <begin position="445"/>
        <end position="467"/>
    </location>
</feature>